<feature type="signal peptide" evidence="1">
    <location>
        <begin position="1"/>
        <end position="23"/>
    </location>
</feature>
<evidence type="ECO:0000313" key="3">
    <source>
        <dbReference type="Proteomes" id="UP000823388"/>
    </source>
</evidence>
<protein>
    <recommendedName>
        <fullName evidence="4">Secreted protein</fullName>
    </recommendedName>
</protein>
<keyword evidence="3" id="KW-1185">Reference proteome</keyword>
<evidence type="ECO:0000256" key="1">
    <source>
        <dbReference type="SAM" id="SignalP"/>
    </source>
</evidence>
<sequence length="79" mass="8901">MIFFSMYLLIFRISILNTATTAAFEGPTPCYLGQNHARGRQLRYHHSCSADAVASADLGFRPTCRHCHHHPSELPLHHA</sequence>
<reference evidence="2" key="1">
    <citation type="submission" date="2020-05" db="EMBL/GenBank/DDBJ databases">
        <title>WGS assembly of Panicum virgatum.</title>
        <authorList>
            <person name="Lovell J.T."/>
            <person name="Jenkins J."/>
            <person name="Shu S."/>
            <person name="Juenger T.E."/>
            <person name="Schmutz J."/>
        </authorList>
    </citation>
    <scope>NUCLEOTIDE SEQUENCE</scope>
    <source>
        <strain evidence="2">AP13</strain>
    </source>
</reference>
<proteinExistence type="predicted"/>
<gene>
    <name evidence="2" type="ORF">PVAP13_8KG314002</name>
</gene>
<name>A0A8T0PLA8_PANVG</name>
<comment type="caution">
    <text evidence="2">The sequence shown here is derived from an EMBL/GenBank/DDBJ whole genome shotgun (WGS) entry which is preliminary data.</text>
</comment>
<organism evidence="2 3">
    <name type="scientific">Panicum virgatum</name>
    <name type="common">Blackwell switchgrass</name>
    <dbReference type="NCBI Taxonomy" id="38727"/>
    <lineage>
        <taxon>Eukaryota</taxon>
        <taxon>Viridiplantae</taxon>
        <taxon>Streptophyta</taxon>
        <taxon>Embryophyta</taxon>
        <taxon>Tracheophyta</taxon>
        <taxon>Spermatophyta</taxon>
        <taxon>Magnoliopsida</taxon>
        <taxon>Liliopsida</taxon>
        <taxon>Poales</taxon>
        <taxon>Poaceae</taxon>
        <taxon>PACMAD clade</taxon>
        <taxon>Panicoideae</taxon>
        <taxon>Panicodae</taxon>
        <taxon>Paniceae</taxon>
        <taxon>Panicinae</taxon>
        <taxon>Panicum</taxon>
        <taxon>Panicum sect. Hiantes</taxon>
    </lineage>
</organism>
<evidence type="ECO:0000313" key="2">
    <source>
        <dbReference type="EMBL" id="KAG2563117.1"/>
    </source>
</evidence>
<dbReference type="EMBL" id="CM029051">
    <property type="protein sequence ID" value="KAG2563117.1"/>
    <property type="molecule type" value="Genomic_DNA"/>
</dbReference>
<accession>A0A8T0PLA8</accession>
<dbReference type="AlphaFoldDB" id="A0A8T0PLA8"/>
<feature type="chain" id="PRO_5035798240" description="Secreted protein" evidence="1">
    <location>
        <begin position="24"/>
        <end position="79"/>
    </location>
</feature>
<keyword evidence="1" id="KW-0732">Signal</keyword>
<evidence type="ECO:0008006" key="4">
    <source>
        <dbReference type="Google" id="ProtNLM"/>
    </source>
</evidence>
<dbReference type="Proteomes" id="UP000823388">
    <property type="component" value="Chromosome 8K"/>
</dbReference>